<comment type="caution">
    <text evidence="4">The sequence shown here is derived from an EMBL/GenBank/DDBJ whole genome shotgun (WGS) entry which is preliminary data.</text>
</comment>
<proteinExistence type="predicted"/>
<dbReference type="SUPFAM" id="SSF53335">
    <property type="entry name" value="S-adenosyl-L-methionine-dependent methyltransferases"/>
    <property type="match status" value="1"/>
</dbReference>
<sequence>MMRIQVSPDRGRFALRRGVRQAAGTRPLPGCSALYGTPGGVMNLTFVNEAVAEREHEAADHGRERLLAVLRWLDAQGYRFVTATPGTHARVVKRADRQEARNVRDVMGWSLPFQPEVIPAELFELLRAADALEEQEDGRFKARYRVSSVHDTLFVHSAYPTLAEDSVFLGPDSYRFADLILAKMGDPKPGARILDYAAGAGVGGITASRAATRPYLTQADVNPKALRLAGVNAEFAGLDHQEVEANSPADVEGSFDLIVNHPPFMMDEAGRKYRDGGDLYGAKLSLDWTLEAVELLNPGGMFVMHTGVSIVDGRDVLLERLETDLDRGRFDWGYHELDPDIFSEDLDTAPYAEVERIAATGLWVTRRRT</sequence>
<dbReference type="InterPro" id="IPR007848">
    <property type="entry name" value="Small_mtfrase_dom"/>
</dbReference>
<dbReference type="AlphaFoldDB" id="A0A2A2SH41"/>
<accession>A0A2A2SH41</accession>
<evidence type="ECO:0000313" key="4">
    <source>
        <dbReference type="EMBL" id="PAX08351.1"/>
    </source>
</evidence>
<feature type="domain" description="Methyltransferase small" evidence="3">
    <location>
        <begin position="180"/>
        <end position="269"/>
    </location>
</feature>
<keyword evidence="2" id="KW-0949">S-adenosyl-L-methionine</keyword>
<dbReference type="Pfam" id="PF05175">
    <property type="entry name" value="MTS"/>
    <property type="match status" value="1"/>
</dbReference>
<dbReference type="Gene3D" id="3.40.50.150">
    <property type="entry name" value="Vaccinia Virus protein VP39"/>
    <property type="match status" value="1"/>
</dbReference>
<dbReference type="GO" id="GO:0032259">
    <property type="term" value="P:methylation"/>
    <property type="evidence" value="ECO:0007669"/>
    <property type="project" value="UniProtKB-KW"/>
</dbReference>
<dbReference type="EMBL" id="NSLI01000003">
    <property type="protein sequence ID" value="PAX08351.1"/>
    <property type="molecule type" value="Genomic_DNA"/>
</dbReference>
<keyword evidence="4" id="KW-0808">Transferase</keyword>
<evidence type="ECO:0000256" key="2">
    <source>
        <dbReference type="ARBA" id="ARBA00022691"/>
    </source>
</evidence>
<dbReference type="OrthoDB" id="9800643at2"/>
<name>A0A2A2SH41_9SPHN</name>
<dbReference type="Proteomes" id="UP000218151">
    <property type="component" value="Unassembled WGS sequence"/>
</dbReference>
<gene>
    <name evidence="4" type="ORF">CKY28_09685</name>
</gene>
<dbReference type="InterPro" id="IPR029063">
    <property type="entry name" value="SAM-dependent_MTases_sf"/>
</dbReference>
<evidence type="ECO:0000313" key="5">
    <source>
        <dbReference type="Proteomes" id="UP000218151"/>
    </source>
</evidence>
<evidence type="ECO:0000259" key="3">
    <source>
        <dbReference type="Pfam" id="PF05175"/>
    </source>
</evidence>
<keyword evidence="1 4" id="KW-0489">Methyltransferase</keyword>
<evidence type="ECO:0000256" key="1">
    <source>
        <dbReference type="ARBA" id="ARBA00022603"/>
    </source>
</evidence>
<organism evidence="4 5">
    <name type="scientific">Sphingomonas lenta</name>
    <dbReference type="NCBI Taxonomy" id="1141887"/>
    <lineage>
        <taxon>Bacteria</taxon>
        <taxon>Pseudomonadati</taxon>
        <taxon>Pseudomonadota</taxon>
        <taxon>Alphaproteobacteria</taxon>
        <taxon>Sphingomonadales</taxon>
        <taxon>Sphingomonadaceae</taxon>
        <taxon>Sphingomonas</taxon>
    </lineage>
</organism>
<reference evidence="5" key="1">
    <citation type="submission" date="2017-09" db="EMBL/GenBank/DDBJ databases">
        <authorList>
            <person name="Feng G."/>
            <person name="Zhu H."/>
        </authorList>
    </citation>
    <scope>NUCLEOTIDE SEQUENCE [LARGE SCALE GENOMIC DNA]</scope>
    <source>
        <strain evidence="5">1PNM-20</strain>
    </source>
</reference>
<protein>
    <submittedName>
        <fullName evidence="4">Methyltransferase</fullName>
    </submittedName>
</protein>
<keyword evidence="5" id="KW-1185">Reference proteome</keyword>
<dbReference type="GO" id="GO:0008168">
    <property type="term" value="F:methyltransferase activity"/>
    <property type="evidence" value="ECO:0007669"/>
    <property type="project" value="UniProtKB-KW"/>
</dbReference>